<organism evidence="2 3">
    <name type="scientific">Knufia fluminis</name>
    <dbReference type="NCBI Taxonomy" id="191047"/>
    <lineage>
        <taxon>Eukaryota</taxon>
        <taxon>Fungi</taxon>
        <taxon>Dikarya</taxon>
        <taxon>Ascomycota</taxon>
        <taxon>Pezizomycotina</taxon>
        <taxon>Eurotiomycetes</taxon>
        <taxon>Chaetothyriomycetidae</taxon>
        <taxon>Chaetothyriales</taxon>
        <taxon>Trichomeriaceae</taxon>
        <taxon>Knufia</taxon>
    </lineage>
</organism>
<dbReference type="EMBL" id="JAKLMC020000013">
    <property type="protein sequence ID" value="KAK5952986.1"/>
    <property type="molecule type" value="Genomic_DNA"/>
</dbReference>
<keyword evidence="1" id="KW-1133">Transmembrane helix</keyword>
<evidence type="ECO:0000256" key="1">
    <source>
        <dbReference type="SAM" id="Phobius"/>
    </source>
</evidence>
<keyword evidence="3" id="KW-1185">Reference proteome</keyword>
<keyword evidence="1" id="KW-0472">Membrane</keyword>
<dbReference type="AlphaFoldDB" id="A0AAN8I7A8"/>
<proteinExistence type="predicted"/>
<feature type="transmembrane region" description="Helical" evidence="1">
    <location>
        <begin position="317"/>
        <end position="343"/>
    </location>
</feature>
<evidence type="ECO:0000313" key="3">
    <source>
        <dbReference type="Proteomes" id="UP001316803"/>
    </source>
</evidence>
<gene>
    <name evidence="2" type="ORF">OHC33_006107</name>
</gene>
<feature type="transmembrane region" description="Helical" evidence="1">
    <location>
        <begin position="484"/>
        <end position="503"/>
    </location>
</feature>
<comment type="caution">
    <text evidence="2">The sequence shown here is derived from an EMBL/GenBank/DDBJ whole genome shotgun (WGS) entry which is preliminary data.</text>
</comment>
<accession>A0AAN8I7A8</accession>
<dbReference type="Proteomes" id="UP001316803">
    <property type="component" value="Unassembled WGS sequence"/>
</dbReference>
<sequence>MGYGNYSFGVAKLIDVVWDVTVGRGGQVLLAAFTYKAFTKSLTRNMESSLVSVETFKAMTLQNDTFYGVLKMMRYFQQNGGKRAKVAMFWTILSALFVLLMPTWLSAMTGYVAAIEGFVQDSSDNLVPFEEFRPVIYTIHDGDRLGEGYTKDYRVAIPWVNYEDNYYVLSDYYGCWSALSRTYNDSAEPVKWKDDADASCTLLWRLSEYTSQYGFLGLNNTETDFTFPNMTNVTIPEPSLNIPANFALYGGNPSYYDTFEWWYLPYGVNWRRNDTNEMPFATSDPFFYHQSSGTGYNLTELNQNGSCQQLDNVRYKWGFSFILLYAFIATWLIWNIVVFGIYLDSYLHSRLDVAKRSIGLERAVFDLSLAMQKRTDAESVVMTGNDRLQHLIRGGHMTYKDLPLNSLPPTRWNQIRKWWEGFRFWPWAKAEKWWLAAMLIFDLFFILSVTTGRFKRGWCPYFSALPGFGVFLVLLVGRNAQGRWLIFVFWFLLFWIGNIWWILWGHNY</sequence>
<name>A0AAN8I7A8_9EURO</name>
<feature type="transmembrane region" description="Helical" evidence="1">
    <location>
        <begin position="460"/>
        <end position="477"/>
    </location>
</feature>
<feature type="transmembrane region" description="Helical" evidence="1">
    <location>
        <begin position="86"/>
        <end position="105"/>
    </location>
</feature>
<reference evidence="2 3" key="1">
    <citation type="submission" date="2022-12" db="EMBL/GenBank/DDBJ databases">
        <title>Genomic features and morphological characterization of a novel Knufia sp. strain isolated from spacecraft assembly facility.</title>
        <authorList>
            <person name="Teixeira M."/>
            <person name="Chander A.M."/>
            <person name="Stajich J.E."/>
            <person name="Venkateswaran K."/>
        </authorList>
    </citation>
    <scope>NUCLEOTIDE SEQUENCE [LARGE SCALE GENOMIC DNA]</scope>
    <source>
        <strain evidence="2 3">FJI-L2-BK-P2</strain>
    </source>
</reference>
<evidence type="ECO:0000313" key="2">
    <source>
        <dbReference type="EMBL" id="KAK5952986.1"/>
    </source>
</evidence>
<protein>
    <submittedName>
        <fullName evidence="2">Uncharacterized protein</fullName>
    </submittedName>
</protein>
<keyword evidence="1" id="KW-0812">Transmembrane</keyword>
<feature type="transmembrane region" description="Helical" evidence="1">
    <location>
        <begin position="433"/>
        <end position="454"/>
    </location>
</feature>